<keyword evidence="1" id="KW-0472">Membrane</keyword>
<dbReference type="EMBL" id="CP016895">
    <property type="protein sequence ID" value="AOA59796.1"/>
    <property type="molecule type" value="Genomic_DNA"/>
</dbReference>
<dbReference type="STRING" id="1789224.BFG52_00120"/>
<feature type="transmembrane region" description="Helical" evidence="1">
    <location>
        <begin position="147"/>
        <end position="163"/>
    </location>
</feature>
<protein>
    <submittedName>
        <fullName evidence="2">Uncharacterized protein</fullName>
    </submittedName>
</protein>
<keyword evidence="1" id="KW-1133">Transmembrane helix</keyword>
<dbReference type="AlphaFoldDB" id="A0A1B2M3L5"/>
<feature type="transmembrane region" description="Helical" evidence="1">
    <location>
        <begin position="123"/>
        <end position="141"/>
    </location>
</feature>
<name>A0A1B2M3L5_9GAMM</name>
<evidence type="ECO:0000313" key="3">
    <source>
        <dbReference type="Proteomes" id="UP000093391"/>
    </source>
</evidence>
<dbReference type="RefSeq" id="WP_067558909.1">
    <property type="nucleotide sequence ID" value="NZ_CP016895.1"/>
</dbReference>
<keyword evidence="3" id="KW-1185">Reference proteome</keyword>
<evidence type="ECO:0000256" key="1">
    <source>
        <dbReference type="SAM" id="Phobius"/>
    </source>
</evidence>
<proteinExistence type="predicted"/>
<dbReference type="OrthoDB" id="877274at2"/>
<reference evidence="2 3" key="1">
    <citation type="submission" date="2016-08" db="EMBL/GenBank/DDBJ databases">
        <authorList>
            <person name="Seilhamer J.J."/>
        </authorList>
    </citation>
    <scope>NUCLEOTIDE SEQUENCE [LARGE SCALE GENOMIC DNA]</scope>
    <source>
        <strain evidence="2 3">BRTC-1</strain>
    </source>
</reference>
<dbReference type="KEGG" id="ala:BFG52_00120"/>
<gene>
    <name evidence="2" type="ORF">BFG52_00120</name>
</gene>
<evidence type="ECO:0000313" key="2">
    <source>
        <dbReference type="EMBL" id="AOA59796.1"/>
    </source>
</evidence>
<dbReference type="Proteomes" id="UP000093391">
    <property type="component" value="Chromosome"/>
</dbReference>
<keyword evidence="1" id="KW-0812">Transmembrane</keyword>
<accession>A0A1B2M3L5</accession>
<organism evidence="2 3">
    <name type="scientific">Acinetobacter larvae</name>
    <dbReference type="NCBI Taxonomy" id="1789224"/>
    <lineage>
        <taxon>Bacteria</taxon>
        <taxon>Pseudomonadati</taxon>
        <taxon>Pseudomonadota</taxon>
        <taxon>Gammaproteobacteria</taxon>
        <taxon>Moraxellales</taxon>
        <taxon>Moraxellaceae</taxon>
        <taxon>Acinetobacter</taxon>
    </lineage>
</organism>
<sequence length="333" mass="38900">MLIPEFWAEATQLLQHDNRQQTIRRFGWSNQNEAEAFAMAQTRLHDAIQRLEQGEQIYLREHHAVYNGAFGVPIREEILARYDEEIISRNGYGAHCLNTPRVLFADIDFEEQTATNIGQGSRVFWALLLTVLGILSSYFLFADWLGRGLYLVVILFLIFKWSAKQNKKQNNTAQPQVDPVDAYKQRLALFLKQHPLWNIRLYRTPSGLRLMATHQFFAANDPVVKDFFDFMGVDAVYAQMCIRQQCFRARLSAKPWRIKGFQQERPRTLWPVAAHQQELRQKWIAQYEQQAAPYAACHYLEEMGSSRVDRQLASIIDLHDRESKAHYLERPIA</sequence>